<keyword evidence="2" id="KW-1185">Reference proteome</keyword>
<name>A0ABQ1K4S0_9FLAO</name>
<comment type="caution">
    <text evidence="1">The sequence shown here is derived from an EMBL/GenBank/DDBJ whole genome shotgun (WGS) entry which is preliminary data.</text>
</comment>
<protein>
    <recommendedName>
        <fullName evidence="3">TFIIS-type domain-containing protein</fullName>
    </recommendedName>
</protein>
<proteinExistence type="predicted"/>
<sequence>MDVRNILYGWKNYLDKNEVTEAVAKQRATICAACPHAKKGMLLTFVKDELKEVEGYYCNKCGCPLSAKIRSNDICPEKKW</sequence>
<gene>
    <name evidence="1" type="ORF">GCM10007424_25020</name>
</gene>
<accession>A0ABQ1K4S0</accession>
<reference evidence="2" key="1">
    <citation type="journal article" date="2019" name="Int. J. Syst. Evol. Microbiol.">
        <title>The Global Catalogue of Microorganisms (GCM) 10K type strain sequencing project: providing services to taxonomists for standard genome sequencing and annotation.</title>
        <authorList>
            <consortium name="The Broad Institute Genomics Platform"/>
            <consortium name="The Broad Institute Genome Sequencing Center for Infectious Disease"/>
            <person name="Wu L."/>
            <person name="Ma J."/>
        </authorList>
    </citation>
    <scope>NUCLEOTIDE SEQUENCE [LARGE SCALE GENOMIC DNA]</scope>
    <source>
        <strain evidence="2">CGMCC 1.15461</strain>
    </source>
</reference>
<evidence type="ECO:0000313" key="1">
    <source>
        <dbReference type="EMBL" id="GGB84013.1"/>
    </source>
</evidence>
<organism evidence="1 2">
    <name type="scientific">Flavobacterium suaedae</name>
    <dbReference type="NCBI Taxonomy" id="1767027"/>
    <lineage>
        <taxon>Bacteria</taxon>
        <taxon>Pseudomonadati</taxon>
        <taxon>Bacteroidota</taxon>
        <taxon>Flavobacteriia</taxon>
        <taxon>Flavobacteriales</taxon>
        <taxon>Flavobacteriaceae</taxon>
        <taxon>Flavobacterium</taxon>
    </lineage>
</organism>
<dbReference type="EMBL" id="BMJE01000007">
    <property type="protein sequence ID" value="GGB84013.1"/>
    <property type="molecule type" value="Genomic_DNA"/>
</dbReference>
<dbReference type="RefSeq" id="WP_188621653.1">
    <property type="nucleotide sequence ID" value="NZ_BMJE01000007.1"/>
</dbReference>
<evidence type="ECO:0008006" key="3">
    <source>
        <dbReference type="Google" id="ProtNLM"/>
    </source>
</evidence>
<evidence type="ECO:0000313" key="2">
    <source>
        <dbReference type="Proteomes" id="UP000615760"/>
    </source>
</evidence>
<dbReference type="Proteomes" id="UP000615760">
    <property type="component" value="Unassembled WGS sequence"/>
</dbReference>